<dbReference type="InterPro" id="IPR023553">
    <property type="entry name" value="Uncharacterised_MeTfrase_YrrT"/>
</dbReference>
<feature type="domain" description="Methyltransferase" evidence="5">
    <location>
        <begin position="49"/>
        <end position="139"/>
    </location>
</feature>
<comment type="similarity">
    <text evidence="4">Belongs to the methyltransferase superfamily. YrrT family.</text>
</comment>
<dbReference type="RefSeq" id="WP_249095126.1">
    <property type="nucleotide sequence ID" value="NZ_JAMAST010000001.1"/>
</dbReference>
<dbReference type="EMBL" id="JAMAST010000001">
    <property type="protein sequence ID" value="MCL1630455.1"/>
    <property type="molecule type" value="Genomic_DNA"/>
</dbReference>
<evidence type="ECO:0000256" key="4">
    <source>
        <dbReference type="HAMAP-Rule" id="MF_02100"/>
    </source>
</evidence>
<dbReference type="SUPFAM" id="SSF53335">
    <property type="entry name" value="S-adenosyl-L-methionine-dependent methyltransferases"/>
    <property type="match status" value="1"/>
</dbReference>
<evidence type="ECO:0000256" key="3">
    <source>
        <dbReference type="ARBA" id="ARBA00022691"/>
    </source>
</evidence>
<evidence type="ECO:0000313" key="6">
    <source>
        <dbReference type="EMBL" id="MCL1630455.1"/>
    </source>
</evidence>
<dbReference type="InterPro" id="IPR041698">
    <property type="entry name" value="Methyltransf_25"/>
</dbReference>
<accession>A0ABT0M6G8</accession>
<keyword evidence="1 4" id="KW-0489">Methyltransferase</keyword>
<dbReference type="Gene3D" id="3.40.50.150">
    <property type="entry name" value="Vaccinia Virus protein VP39"/>
    <property type="match status" value="1"/>
</dbReference>
<organism evidence="6 7">
    <name type="scientific">Sporolactobacillus mangiferae</name>
    <dbReference type="NCBI Taxonomy" id="2940498"/>
    <lineage>
        <taxon>Bacteria</taxon>
        <taxon>Bacillati</taxon>
        <taxon>Bacillota</taxon>
        <taxon>Bacilli</taxon>
        <taxon>Bacillales</taxon>
        <taxon>Sporolactobacillaceae</taxon>
        <taxon>Sporolactobacillus</taxon>
    </lineage>
</organism>
<dbReference type="PANTHER" id="PTHR43861:SF1">
    <property type="entry name" value="TRANS-ACONITATE 2-METHYLTRANSFERASE"/>
    <property type="match status" value="1"/>
</dbReference>
<evidence type="ECO:0000256" key="1">
    <source>
        <dbReference type="ARBA" id="ARBA00022603"/>
    </source>
</evidence>
<feature type="binding site" evidence="4">
    <location>
        <position position="74"/>
    </location>
    <ligand>
        <name>S-adenosyl-L-methionine</name>
        <dbReference type="ChEBI" id="CHEBI:59789"/>
    </ligand>
</feature>
<proteinExistence type="inferred from homology"/>
<dbReference type="PANTHER" id="PTHR43861">
    <property type="entry name" value="TRANS-ACONITATE 2-METHYLTRANSFERASE-RELATED"/>
    <property type="match status" value="1"/>
</dbReference>
<feature type="binding site" evidence="4">
    <location>
        <position position="96"/>
    </location>
    <ligand>
        <name>S-adenosyl-L-methionine</name>
        <dbReference type="ChEBI" id="CHEBI:59789"/>
    </ligand>
</feature>
<keyword evidence="7" id="KW-1185">Reference proteome</keyword>
<keyword evidence="3 4" id="KW-0949">S-adenosyl-L-methionine</keyword>
<feature type="binding site" evidence="4">
    <location>
        <position position="53"/>
    </location>
    <ligand>
        <name>S-adenosyl-L-methionine</name>
        <dbReference type="ChEBI" id="CHEBI:59789"/>
    </ligand>
</feature>
<comment type="function">
    <text evidence="4">Could be a S-adenosyl-L-methionine-dependent methyltransferase.</text>
</comment>
<sequence length="213" mass="25165">MGREFIHTFEQWADKYDQSVSGSDPEYREVFKDYEIILDEVAENARGAVLEFGVGTGNLTKKLIKNHWQITGIEPSEKMRRKALAKLPGLRLLDGDFLDFPKPDHQVDTIVSSFAFHHLTDAEKEQAIEIYSRLLSNNGRIVFADTLFGSEIEKKRIHRWAREHRYFHLLKDLQTEYYPLRGTLYRMFRKHHFIPYFKQLNEFAWLIVAEKNS</sequence>
<dbReference type="HAMAP" id="MF_02100">
    <property type="entry name" value="Methyltr_YrrT"/>
    <property type="match status" value="1"/>
</dbReference>
<keyword evidence="2 4" id="KW-0808">Transferase</keyword>
<comment type="caution">
    <text evidence="6">The sequence shown here is derived from an EMBL/GenBank/DDBJ whole genome shotgun (WGS) entry which is preliminary data.</text>
</comment>
<gene>
    <name evidence="6" type="ORF">M3N64_00615</name>
</gene>
<dbReference type="EC" id="2.1.1.-" evidence="4"/>
<dbReference type="GO" id="GO:0032259">
    <property type="term" value="P:methylation"/>
    <property type="evidence" value="ECO:0007669"/>
    <property type="project" value="UniProtKB-KW"/>
</dbReference>
<protein>
    <recommendedName>
        <fullName evidence="4">Uncharacterized methyltransferase M3N64_00615</fullName>
        <ecNumber evidence="4">2.1.1.-</ecNumber>
    </recommendedName>
</protein>
<dbReference type="Pfam" id="PF13649">
    <property type="entry name" value="Methyltransf_25"/>
    <property type="match status" value="1"/>
</dbReference>
<dbReference type="InterPro" id="IPR029063">
    <property type="entry name" value="SAM-dependent_MTases_sf"/>
</dbReference>
<name>A0ABT0M6G8_9BACL</name>
<evidence type="ECO:0000259" key="5">
    <source>
        <dbReference type="Pfam" id="PF13649"/>
    </source>
</evidence>
<reference evidence="6 7" key="1">
    <citation type="submission" date="2022-05" db="EMBL/GenBank/DDBJ databases">
        <title>Sporolactobacillus sp nov CPB3-1, isolated from tree bark (Mangifera indica L.).</title>
        <authorList>
            <person name="Phuengjayaem S."/>
            <person name="Tanasupawat S."/>
        </authorList>
    </citation>
    <scope>NUCLEOTIDE SEQUENCE [LARGE SCALE GENOMIC DNA]</scope>
    <source>
        <strain evidence="6 7">CPB3-1</strain>
    </source>
</reference>
<evidence type="ECO:0000256" key="2">
    <source>
        <dbReference type="ARBA" id="ARBA00022679"/>
    </source>
</evidence>
<dbReference type="CDD" id="cd02440">
    <property type="entry name" value="AdoMet_MTases"/>
    <property type="match status" value="1"/>
</dbReference>
<evidence type="ECO:0000313" key="7">
    <source>
        <dbReference type="Proteomes" id="UP001203004"/>
    </source>
</evidence>
<dbReference type="Proteomes" id="UP001203004">
    <property type="component" value="Unassembled WGS sequence"/>
</dbReference>
<dbReference type="GO" id="GO:0008168">
    <property type="term" value="F:methyltransferase activity"/>
    <property type="evidence" value="ECO:0007669"/>
    <property type="project" value="UniProtKB-KW"/>
</dbReference>